<proteinExistence type="predicted"/>
<evidence type="ECO:0000259" key="5">
    <source>
        <dbReference type="Pfam" id="PF20703"/>
    </source>
</evidence>
<evidence type="ECO:0000256" key="2">
    <source>
        <dbReference type="ARBA" id="ARBA00022737"/>
    </source>
</evidence>
<protein>
    <submittedName>
        <fullName evidence="6">Helix-turn-helix domain-containing protein</fullName>
    </submittedName>
</protein>
<dbReference type="CDD" id="cd00267">
    <property type="entry name" value="ABC_ATPase"/>
    <property type="match status" value="1"/>
</dbReference>
<reference evidence="6 7" key="1">
    <citation type="submission" date="2020-12" db="EMBL/GenBank/DDBJ databases">
        <title>Draft genome sequence of furan degrading bacterial strain FUR100.</title>
        <authorList>
            <person name="Woiski C."/>
        </authorList>
    </citation>
    <scope>NUCLEOTIDE SEQUENCE [LARGE SCALE GENOMIC DNA]</scope>
    <source>
        <strain evidence="6 7">FUR100</strain>
    </source>
</reference>
<dbReference type="InterPro" id="IPR015943">
    <property type="entry name" value="WD40/YVTN_repeat-like_dom_sf"/>
</dbReference>
<dbReference type="InterPro" id="IPR001387">
    <property type="entry name" value="Cro/C1-type_HTH"/>
</dbReference>
<evidence type="ECO:0000256" key="1">
    <source>
        <dbReference type="ARBA" id="ARBA00022574"/>
    </source>
</evidence>
<dbReference type="PROSITE" id="PS50294">
    <property type="entry name" value="WD_REPEATS_REGION"/>
    <property type="match status" value="4"/>
</dbReference>
<feature type="repeat" description="WD" evidence="3">
    <location>
        <begin position="1165"/>
        <end position="1206"/>
    </location>
</feature>
<feature type="repeat" description="WD" evidence="3">
    <location>
        <begin position="897"/>
        <end position="928"/>
    </location>
</feature>
<dbReference type="SUPFAM" id="SSF50998">
    <property type="entry name" value="Quinoprotein alcohol dehydrogenase-like"/>
    <property type="match status" value="2"/>
</dbReference>
<dbReference type="Proteomes" id="UP000627573">
    <property type="component" value="Unassembled WGS sequence"/>
</dbReference>
<dbReference type="SMART" id="SM00320">
    <property type="entry name" value="WD40"/>
    <property type="match status" value="12"/>
</dbReference>
<dbReference type="GO" id="GO:0003677">
    <property type="term" value="F:DNA binding"/>
    <property type="evidence" value="ECO:0007669"/>
    <property type="project" value="InterPro"/>
</dbReference>
<feature type="domain" description="Novel STAND NTPase 1" evidence="5">
    <location>
        <begin position="202"/>
        <end position="469"/>
    </location>
</feature>
<dbReference type="EMBL" id="JAECSB010000096">
    <property type="protein sequence ID" value="MBH5146920.1"/>
    <property type="molecule type" value="Genomic_DNA"/>
</dbReference>
<keyword evidence="2" id="KW-0677">Repeat</keyword>
<evidence type="ECO:0000313" key="6">
    <source>
        <dbReference type="EMBL" id="MBH5146920.1"/>
    </source>
</evidence>
<keyword evidence="4" id="KW-0812">Transmembrane</keyword>
<accession>A0A8I0ZWT1</accession>
<dbReference type="Pfam" id="PF20703">
    <property type="entry name" value="nSTAND1"/>
    <property type="match status" value="2"/>
</dbReference>
<dbReference type="PROSITE" id="PS00678">
    <property type="entry name" value="WD_REPEATS_1"/>
    <property type="match status" value="2"/>
</dbReference>
<feature type="repeat" description="WD" evidence="3">
    <location>
        <begin position="1210"/>
        <end position="1251"/>
    </location>
</feature>
<gene>
    <name evidence="6" type="ORF">I3517_30395</name>
</gene>
<feature type="repeat" description="WD" evidence="3">
    <location>
        <begin position="1120"/>
        <end position="1161"/>
    </location>
</feature>
<feature type="transmembrane region" description="Helical" evidence="4">
    <location>
        <begin position="536"/>
        <end position="559"/>
    </location>
</feature>
<dbReference type="RefSeq" id="WP_197942211.1">
    <property type="nucleotide sequence ID" value="NZ_JAECSB010000096.1"/>
</dbReference>
<feature type="repeat" description="WD" evidence="3">
    <location>
        <begin position="763"/>
        <end position="797"/>
    </location>
</feature>
<dbReference type="PANTHER" id="PTHR19848:SF8">
    <property type="entry name" value="F-BOX AND WD REPEAT DOMAIN CONTAINING 7"/>
    <property type="match status" value="1"/>
</dbReference>
<dbReference type="AlphaFoldDB" id="A0A8I0ZWT1"/>
<dbReference type="SUPFAM" id="SSF52540">
    <property type="entry name" value="P-loop containing nucleoside triphosphate hydrolases"/>
    <property type="match status" value="1"/>
</dbReference>
<comment type="caution">
    <text evidence="6">The sequence shown here is derived from an EMBL/GenBank/DDBJ whole genome shotgun (WGS) entry which is preliminary data.</text>
</comment>
<dbReference type="Pfam" id="PF00400">
    <property type="entry name" value="WD40"/>
    <property type="match status" value="7"/>
</dbReference>
<sequence length="1280" mass="136334">MNSKAEAGRHNRVDPAQIESRGQFAEALTALRKAAGLTVREAVERSGGLHGTVSGWFAGQHLPTPASTPMFFALLEACGVDSEDERQRWISAVQRVRQLTARRRGDATVPYRGLESFRQEDAEWFFGRDELTANLAQRVASAIRGVGRRQFMVIGASGSGKSSLLRAGLAPKVAEGDSRFDGWRVEILQPGTGGIPSSISDEPTVLILDQFEELWTQCDGDRREEILRTLAELGENTIAVIGMRADFYGLAAEEPLLVPLLDDSPMVVGPLTDEQLREVIVEPAVKAGMTVQSELVQVLVSELTPRGSRTASDPGALPLLSHALLGTWQRSTRKTLTVSDYYATDGIAGAVQQSAEEVYGELTERQQQLARRIFLRLVNVDEVTQTRRRAPRTELFLGDDVDDVNTVIDRFALRRLLTVDEETVEVSHEVLLSAWSRLRDWIDSDRAGLAVHRRFTYAAQVWEDSGRDPGALLGPARLHLTEEWLNSGELGLPLEPSRTRAADLNATEREYLAASIEHRDQQEFADRRRTRVLRRLVTALAAASVIALVLAVVATVAGIGANRQRVQADTARDEAMSRQVATESIRMRERDPSLASQLALAAFAVNETTEARSALLDASGVHSATRIIGPPGAMKARINPAGTVVAVGGSDGKVRLYPMVDGVASAVPQAEFLGVSEGTALFAVAYSPDGRLLATGGAGGAALWDVSDPENPVRGTLPVDGERVVQDMEFSPDGTKLVAGTSTPDVLRWNIEVSANAVALPALPHPADGIVTATFSPDGRFLVAGGRQSTLRVWDVEKWGEESAPIFATEPNGTTVHYLGVAFSPDGRELAAGTTGREVVRWDMSDPARPTPLPALTGFSSYVNELNYGKDGTRLAAGSSDNSVRVWDPRTGALIETLPDSGAVTTVDYSDDGRNLVTGGLNGVTRVWALPGPVWAGARDTIFTSPFAADGSRLVAGVGARGGAMLAWNTEDLDRPAVMPELKPQGADTFSGASAVSADGNLAVSGTGGGGAYLWDLSDPASPRIYGEPAVYVKGIVAVVALNPAGDLLAVSSQDDNSIALVDVSDPSAPKLLSLTDVGSYPQMMAFQPGTDILAIANAKNEVDLWDVSNAASPRVAATVGGFESYALAVSFSADGTLLAAGSADHGVAVWDVRTPSAPEELARLVGPEGAIYSISFNRAGDRLAAGVGDGTVWLWDIETPSQSTRFATLSAYPGRVNDAQFAGESDMIAGSGSDKTVRLWGIDPDGVVDRLCRTAGSPITEAEWERYLPGVPYQDPCAG</sequence>
<feature type="repeat" description="WD" evidence="3">
    <location>
        <begin position="856"/>
        <end position="897"/>
    </location>
</feature>
<dbReference type="InterPro" id="IPR019775">
    <property type="entry name" value="WD40_repeat_CS"/>
</dbReference>
<dbReference type="Pfam" id="PF13560">
    <property type="entry name" value="HTH_31"/>
    <property type="match status" value="1"/>
</dbReference>
<dbReference type="CDD" id="cd00093">
    <property type="entry name" value="HTH_XRE"/>
    <property type="match status" value="1"/>
</dbReference>
<dbReference type="InterPro" id="IPR049052">
    <property type="entry name" value="nSTAND1"/>
</dbReference>
<dbReference type="InterPro" id="IPR011047">
    <property type="entry name" value="Quinoprotein_ADH-like_sf"/>
</dbReference>
<keyword evidence="4" id="KW-0472">Membrane</keyword>
<dbReference type="InterPro" id="IPR010982">
    <property type="entry name" value="Lambda_DNA-bd_dom_sf"/>
</dbReference>
<dbReference type="Gene3D" id="1.10.260.40">
    <property type="entry name" value="lambda repressor-like DNA-binding domains"/>
    <property type="match status" value="1"/>
</dbReference>
<dbReference type="InterPro" id="IPR020472">
    <property type="entry name" value="WD40_PAC1"/>
</dbReference>
<dbReference type="PROSITE" id="PS50082">
    <property type="entry name" value="WD_REPEATS_2"/>
    <property type="match status" value="6"/>
</dbReference>
<evidence type="ECO:0000256" key="4">
    <source>
        <dbReference type="SAM" id="Phobius"/>
    </source>
</evidence>
<keyword evidence="1 3" id="KW-0853">WD repeat</keyword>
<evidence type="ECO:0000256" key="3">
    <source>
        <dbReference type="PROSITE-ProRule" id="PRU00221"/>
    </source>
</evidence>
<feature type="domain" description="Novel STAND NTPase 1" evidence="5">
    <location>
        <begin position="110"/>
        <end position="192"/>
    </location>
</feature>
<evidence type="ECO:0000313" key="7">
    <source>
        <dbReference type="Proteomes" id="UP000627573"/>
    </source>
</evidence>
<dbReference type="InterPro" id="IPR001680">
    <property type="entry name" value="WD40_rpt"/>
</dbReference>
<dbReference type="PANTHER" id="PTHR19848">
    <property type="entry name" value="WD40 REPEAT PROTEIN"/>
    <property type="match status" value="1"/>
</dbReference>
<organism evidence="6 7">
    <name type="scientific">Rhodococcus erythropolis</name>
    <name type="common">Arthrobacter picolinophilus</name>
    <dbReference type="NCBI Taxonomy" id="1833"/>
    <lineage>
        <taxon>Bacteria</taxon>
        <taxon>Bacillati</taxon>
        <taxon>Actinomycetota</taxon>
        <taxon>Actinomycetes</taxon>
        <taxon>Mycobacteriales</taxon>
        <taxon>Nocardiaceae</taxon>
        <taxon>Rhodococcus</taxon>
        <taxon>Rhodococcus erythropolis group</taxon>
    </lineage>
</organism>
<dbReference type="Gene3D" id="2.130.10.10">
    <property type="entry name" value="YVTN repeat-like/Quinoprotein amine dehydrogenase"/>
    <property type="match status" value="3"/>
</dbReference>
<dbReference type="InterPro" id="IPR027417">
    <property type="entry name" value="P-loop_NTPase"/>
</dbReference>
<name>A0A8I0ZWT1_RHOER</name>
<keyword evidence="7" id="KW-1185">Reference proteome</keyword>
<keyword evidence="4" id="KW-1133">Transmembrane helix</keyword>
<dbReference type="PRINTS" id="PR00320">
    <property type="entry name" value="GPROTEINBRPT"/>
</dbReference>